<accession>A0A090MQY0</accession>
<name>A0A090MQY0_AFIFE</name>
<reference evidence="1 2" key="1">
    <citation type="journal article" date="2014" name="Genome Announc.">
        <title>Genome Sequence of Afipia felis Strain 76713, Isolated in Hospital Water Using an Amoeba Co-Culture Procedure.</title>
        <authorList>
            <person name="Benamar S."/>
            <person name="La Scola B."/>
            <person name="Croce O."/>
        </authorList>
    </citation>
    <scope>NUCLEOTIDE SEQUENCE [LARGE SCALE GENOMIC DNA]</scope>
    <source>
        <strain evidence="1 2">76713</strain>
    </source>
</reference>
<dbReference type="AlphaFoldDB" id="A0A090MQY0"/>
<comment type="caution">
    <text evidence="1">The sequence shown here is derived from an EMBL/GenBank/DDBJ whole genome shotgun (WGS) entry which is preliminary data.</text>
</comment>
<proteinExistence type="predicted"/>
<dbReference type="EMBL" id="CCAZ020000002">
    <property type="protein sequence ID" value="CEG09766.1"/>
    <property type="molecule type" value="Genomic_DNA"/>
</dbReference>
<sequence>MLMRTRGPIVMPPSSLSGSVVRLLRIWNVVWPTLTVSPTLRFNRASNTGSTAAP</sequence>
<organism evidence="1 2">
    <name type="scientific">Afipia felis</name>
    <name type="common">Cat scratch disease bacillus</name>
    <dbReference type="NCBI Taxonomy" id="1035"/>
    <lineage>
        <taxon>Bacteria</taxon>
        <taxon>Pseudomonadati</taxon>
        <taxon>Pseudomonadota</taxon>
        <taxon>Alphaproteobacteria</taxon>
        <taxon>Hyphomicrobiales</taxon>
        <taxon>Nitrobacteraceae</taxon>
        <taxon>Afipia</taxon>
    </lineage>
</organism>
<evidence type="ECO:0000313" key="1">
    <source>
        <dbReference type="EMBL" id="CEG09766.1"/>
    </source>
</evidence>
<dbReference type="Proteomes" id="UP000035762">
    <property type="component" value="Unassembled WGS sequence"/>
</dbReference>
<protein>
    <submittedName>
        <fullName evidence="1">Uncharacterized protein</fullName>
    </submittedName>
</protein>
<evidence type="ECO:0000313" key="2">
    <source>
        <dbReference type="Proteomes" id="UP000035762"/>
    </source>
</evidence>
<gene>
    <name evidence="1" type="ORF">BN961_03197</name>
</gene>
<keyword evidence="2" id="KW-1185">Reference proteome</keyword>